<dbReference type="Gene3D" id="2.60.40.10">
    <property type="entry name" value="Immunoglobulins"/>
    <property type="match status" value="5"/>
</dbReference>
<evidence type="ECO:0000256" key="1">
    <source>
        <dbReference type="ARBA" id="ARBA00022729"/>
    </source>
</evidence>
<dbReference type="InterPro" id="IPR013320">
    <property type="entry name" value="ConA-like_dom_sf"/>
</dbReference>
<dbReference type="InterPro" id="IPR013783">
    <property type="entry name" value="Ig-like_fold"/>
</dbReference>
<dbReference type="EMBL" id="VNHS01000002">
    <property type="protein sequence ID" value="TYP77474.1"/>
    <property type="molecule type" value="Genomic_DNA"/>
</dbReference>
<dbReference type="GO" id="GO:0016020">
    <property type="term" value="C:membrane"/>
    <property type="evidence" value="ECO:0007669"/>
    <property type="project" value="InterPro"/>
</dbReference>
<dbReference type="Pfam" id="PF00754">
    <property type="entry name" value="F5_F8_type_C"/>
    <property type="match status" value="1"/>
</dbReference>
<dbReference type="InterPro" id="IPR008979">
    <property type="entry name" value="Galactose-bd-like_sf"/>
</dbReference>
<dbReference type="Proteomes" id="UP000323257">
    <property type="component" value="Unassembled WGS sequence"/>
</dbReference>
<evidence type="ECO:0000313" key="5">
    <source>
        <dbReference type="EMBL" id="TYP77474.1"/>
    </source>
</evidence>
<reference evidence="5 6" key="1">
    <citation type="submission" date="2019-07" db="EMBL/GenBank/DDBJ databases">
        <title>Genomic Encyclopedia of Type Strains, Phase III (KMG-III): the genomes of soil and plant-associated and newly described type strains.</title>
        <authorList>
            <person name="Whitman W."/>
        </authorList>
    </citation>
    <scope>NUCLEOTIDE SEQUENCE [LARGE SCALE GENOMIC DNA]</scope>
    <source>
        <strain evidence="5 6">BL24</strain>
    </source>
</reference>
<dbReference type="InterPro" id="IPR015919">
    <property type="entry name" value="Cadherin-like_sf"/>
</dbReference>
<dbReference type="SUPFAM" id="SSF49265">
    <property type="entry name" value="Fibronectin type III"/>
    <property type="match status" value="1"/>
</dbReference>
<sequence>MVLQNKKAAWAARALAVCLAAVMLLQLFVPAANSRVFAANEDPQREPAQSEPAKGILDKIDFGNADSESVHNFRGDFTSVITGFLGENARVSEPRIPASDTGGFLTFSMKVDPYLQNYFSAKLAGDETMPSGARGQIVINGEQIGYFRGGDYAALIGGERAPNQFIYNTIALPLESTRGKEIVEITINTTNPFGKVEQRSRGYYTGYTHAQAYTDVDDEVQGYKFKEGQGPENVVLPEETTEQIEARIAQLSQEPITTFMNHYNHLGNNPNNTLNIAKYTNALRYYAMVLKDDISPMQTPEAKREALMRMFQAIDVHTKNYYGNTRLVLRGGHQGDWGGFYGELGEALYLTENLIFDEEVLGEEAYNAFLDQPFATGTVEGEFSLASAGWNGEPLTRRMAWERVLKANFDFARSRQSYITNQVFYTYEGAWKAHEGLRMVGSEFYEGKERSHQIIYEMFGISPWLGEEVLVGPNGEELDLYHSLFSHNDAAVFTDDYVHIVGKGLAKSKLDDEGHVVRRKPYGDQYTNLTKAGLTRENHYVGIYGEVANYILDYFYKTMNQPGDEELHDELLKQALHNFYARLWTRIADLDDEGKRLIAMNATIDERNGGMPSRTVAYGARMLGYGTSYAYLEKYMADHEERYSGPEWEKYWDYAKYTVGAVQQMKMDNRLLGDLSSRDFNLRDTYDYIFNTRKDYARFNDVKAGVVLPQTDFDFYTEEEIAALGVNPEEYEQFAWIDVDNAFISMRDGEFRMFGGLTYLNMGVPATGKLHIVTPENVRVVQVAHNNQFQYEDYHIRQQDVDLYYQRNHPATKGFAPQSLAGEILPIAYQPGVGKVVRDNFEVDHPYGALTDLMAARYGEYFILMNTTRPEYENERTFEVELPSDYTGNEIFDFVSKANIPVTNGKVTIGPERGMVLKLSSKFDPAPKPNHVDFVKANEGNGYVDVIWKTTAGGQTYTLKRSETEQGPYAVIAGGLTGNHYQDTDVVNGKVYYYKVEAVNEHGSGWESWRAKADLSDAASKNLASPWQQDLIGTTQGSATINGDEVTIRSVDGKGLGEGDDFNIYRRDINDSFHYVHQVAVGNSSISARIDQNSGALSGIMLREKLSANSRYLYFGADDQGNLILQDRNRVSFGVWNGGIPVSPWNHKIKGYHVDDYPYIKLLWHHNSQMAYAFVSKDGVEWEYMAKSDSLFPYAYYIGLISSQEAAFSEVTVSDLPRESTIPFVVKDKDQITLHWNKPKQASWFNIYRAYDEAASLTDPVFKAGTTELEDGSPWEEVLTGTRAKPFQDALRYGRVYYKVLPVHEDGSPQPFSAAVYADADPISTVLEDAQSLPASDYTKASFYLFHKELDRIKAEMMKPEFDEAKLIDEIFEAKKLLVTARTLLTKIQMQPSMAKASEKFWQNDNISEEQNAWYLFDGNPDTIAHTRSQVSWVDVDFGAGNEKAADTFRYLPRRTHVGRVNGTVFKGSNDGLNWTDLYKIPNASTYQWYSAINPDKTPYRYIRIYDDHNGFVNFEEIEFLEIGIDKTLLTHLLDEAAAANEAGIYTEESLQALEQQIPSSSAVRDNPDAKQEEVDTADNNLLAVFKDLKYIPGMPVLESVADKTVNAGNTLTFKVQAINAAVEVVYGVQGLPEGASFDAAAQTFVWTPGKEQGSVHAVTFTATAGELSSAKTMKITVKGQPVIDPDTTVELMAKQNFSYKVPAADPTGDPLVYSAANLPAGAALHAATGVFSWTPGQADYGSHPVTFTVSNGRYAVSQTVEFKVKLGILPAEDYTKGSYYLYMKEAARIEVEMAQPGADKAQLAAQLDQAEKSLVSVPLSLYAFEGNANNSFGSSASGAAVFGTPVYTEGKVGQAINLNGTDNYVKLPSTHTLAGYDEITLATWVNWRGGGNWQRLFDFGNNTNQFMFLSPKSGSGTLRFAMKNGGGEQSVQTALLPLNQWVHVTVTLGANTAKLYVNGELKATNTNMTIKPSDFKPGVNYIGKSQFNDPLFNGMVDEFRVYNYVLNADEVKAAMNNSANWMDKTLIPLLLEEAAAVIAEHYTAESYAALQTEVSEAQAVYDNSAAAQAEIDAAAASLLQALDALELKITASLDPSAPNGLNGWYTAPVTVTLSAYGNIQYSLDGGSSWSVYDAPVVLGREGANQMLFRPVTVNGSGNPKSAEAKIDLSAPQLAISGEPSYTIDQTVNITCEADDTVSGVTNSTCGAPLVDIKAYTQQPGVHKATAEAEDAAGHRSSAEHSYSVTATFDSLSALTGTFAAETGAADAQQVVASLHQKLAAANAKAAERKGAEARKLLQAYIADVNKQSGNVFTSEQAAVLVRWAQWLHDVTPLANGAPGKPVLSDNNGHDTGLNDGSYTVTMNLWWGNNGTEFKLYENGQLINTQKLTDNSPQAQTVKTDIAGKANGTYTYTCELKNVFGTTKCDPHVVTVTDAAPGKPVLSHNNWDGDGSYNVTMNMWWGTNGSEYHLYEKGTLIDSQTLTEATPKAQKAATSISGRAPGIYEYKAVLVNAAGETSSETITVTVKEQKG</sequence>
<dbReference type="InterPro" id="IPR000421">
    <property type="entry name" value="FA58C"/>
</dbReference>
<evidence type="ECO:0000256" key="2">
    <source>
        <dbReference type="ARBA" id="ARBA00023157"/>
    </source>
</evidence>
<evidence type="ECO:0000259" key="4">
    <source>
        <dbReference type="SMART" id="SM00560"/>
    </source>
</evidence>
<dbReference type="SUPFAM" id="SSF49899">
    <property type="entry name" value="Concanavalin A-like lectins/glucanases"/>
    <property type="match status" value="1"/>
</dbReference>
<dbReference type="SUPFAM" id="SSF49785">
    <property type="entry name" value="Galactose-binding domain-like"/>
    <property type="match status" value="1"/>
</dbReference>
<accession>A0A5S5CDN6</accession>
<dbReference type="Gene3D" id="1.20.1270.90">
    <property type="entry name" value="AF1782-like"/>
    <property type="match status" value="2"/>
</dbReference>
<evidence type="ECO:0000313" key="6">
    <source>
        <dbReference type="Proteomes" id="UP000323257"/>
    </source>
</evidence>
<dbReference type="Gene3D" id="2.60.120.200">
    <property type="match status" value="1"/>
</dbReference>
<keyword evidence="2" id="KW-1015">Disulfide bond</keyword>
<dbReference type="InterPro" id="IPR036116">
    <property type="entry name" value="FN3_sf"/>
</dbReference>
<dbReference type="Pfam" id="PF05345">
    <property type="entry name" value="He_PIG"/>
    <property type="match status" value="2"/>
</dbReference>
<feature type="domain" description="LamG-like jellyroll fold" evidence="4">
    <location>
        <begin position="1878"/>
        <end position="2010"/>
    </location>
</feature>
<dbReference type="SMART" id="SM00560">
    <property type="entry name" value="LamGL"/>
    <property type="match status" value="1"/>
</dbReference>
<dbReference type="InterPro" id="IPR014756">
    <property type="entry name" value="Ig_E-set"/>
</dbReference>
<evidence type="ECO:0000256" key="3">
    <source>
        <dbReference type="SAM" id="SignalP"/>
    </source>
</evidence>
<gene>
    <name evidence="5" type="ORF">BCM02_10234</name>
</gene>
<protein>
    <submittedName>
        <fullName evidence="5">Putative Ig domain-containing protein</fullName>
    </submittedName>
</protein>
<dbReference type="Pfam" id="PF13385">
    <property type="entry name" value="Laminin_G_3"/>
    <property type="match status" value="1"/>
</dbReference>
<keyword evidence="6" id="KW-1185">Reference proteome</keyword>
<dbReference type="GO" id="GO:0005509">
    <property type="term" value="F:calcium ion binding"/>
    <property type="evidence" value="ECO:0007669"/>
    <property type="project" value="InterPro"/>
</dbReference>
<dbReference type="Gene3D" id="2.60.120.260">
    <property type="entry name" value="Galactose-binding domain-like"/>
    <property type="match status" value="1"/>
</dbReference>
<comment type="caution">
    <text evidence="5">The sequence shown here is derived from an EMBL/GenBank/DDBJ whole genome shotgun (WGS) entry which is preliminary data.</text>
</comment>
<keyword evidence="1 3" id="KW-0732">Signal</keyword>
<dbReference type="SUPFAM" id="SSF49313">
    <property type="entry name" value="Cadherin-like"/>
    <property type="match status" value="2"/>
</dbReference>
<feature type="chain" id="PRO_5039585130" evidence="3">
    <location>
        <begin position="32"/>
        <end position="2531"/>
    </location>
</feature>
<dbReference type="SUPFAM" id="SSF81296">
    <property type="entry name" value="E set domains"/>
    <property type="match status" value="2"/>
</dbReference>
<proteinExistence type="predicted"/>
<dbReference type="InterPro" id="IPR006558">
    <property type="entry name" value="LamG-like"/>
</dbReference>
<feature type="signal peptide" evidence="3">
    <location>
        <begin position="1"/>
        <end position="31"/>
    </location>
</feature>
<dbReference type="OrthoDB" id="2479373at2"/>
<organism evidence="5 6">
    <name type="scientific">Paenibacillus methanolicus</name>
    <dbReference type="NCBI Taxonomy" id="582686"/>
    <lineage>
        <taxon>Bacteria</taxon>
        <taxon>Bacillati</taxon>
        <taxon>Bacillota</taxon>
        <taxon>Bacilli</taxon>
        <taxon>Bacillales</taxon>
        <taxon>Paenibacillaceae</taxon>
        <taxon>Paenibacillus</taxon>
    </lineage>
</organism>
<name>A0A5S5CDN6_9BACL</name>